<dbReference type="CDD" id="cd19367">
    <property type="entry name" value="TenA_C_ScTHI20-like"/>
    <property type="match status" value="1"/>
</dbReference>
<dbReference type="EMBL" id="WNXQ01000006">
    <property type="protein sequence ID" value="MWB78679.1"/>
    <property type="molecule type" value="Genomic_DNA"/>
</dbReference>
<name>A0A844WG20_9RHOB</name>
<dbReference type="AlphaFoldDB" id="A0A844WG20"/>
<reference evidence="2 3" key="1">
    <citation type="submission" date="2019-11" db="EMBL/GenBank/DDBJ databases">
        <title>Pseudooceanicola pacifica sp. nov., isolated from deep-sea sediment of the Pacific Ocean.</title>
        <authorList>
            <person name="Lyu L."/>
        </authorList>
    </citation>
    <scope>NUCLEOTIDE SEQUENCE [LARGE SCALE GENOMIC DNA]</scope>
    <source>
        <strain evidence="2 3">216_PA32_1</strain>
    </source>
</reference>
<dbReference type="GO" id="GO:0005829">
    <property type="term" value="C:cytosol"/>
    <property type="evidence" value="ECO:0007669"/>
    <property type="project" value="TreeGrafter"/>
</dbReference>
<evidence type="ECO:0000259" key="1">
    <source>
        <dbReference type="Pfam" id="PF03070"/>
    </source>
</evidence>
<protein>
    <submittedName>
        <fullName evidence="2">Thiaminase II</fullName>
    </submittedName>
</protein>
<dbReference type="Proteomes" id="UP000443843">
    <property type="component" value="Unassembled WGS sequence"/>
</dbReference>
<comment type="caution">
    <text evidence="2">The sequence shown here is derived from an EMBL/GenBank/DDBJ whole genome shotgun (WGS) entry which is preliminary data.</text>
</comment>
<dbReference type="InterPro" id="IPR016084">
    <property type="entry name" value="Haem_Oase-like_multi-hlx"/>
</dbReference>
<dbReference type="Gene3D" id="1.20.910.10">
    <property type="entry name" value="Heme oxygenase-like"/>
    <property type="match status" value="1"/>
</dbReference>
<dbReference type="Pfam" id="PF03070">
    <property type="entry name" value="TENA_THI-4"/>
    <property type="match status" value="1"/>
</dbReference>
<dbReference type="PANTHER" id="PTHR43198:SF2">
    <property type="entry name" value="SI:CH1073-67J19.1-RELATED"/>
    <property type="match status" value="1"/>
</dbReference>
<dbReference type="InterPro" id="IPR050967">
    <property type="entry name" value="Thiamine_Salvage_TenA"/>
</dbReference>
<evidence type="ECO:0000313" key="2">
    <source>
        <dbReference type="EMBL" id="MWB78679.1"/>
    </source>
</evidence>
<dbReference type="InterPro" id="IPR004305">
    <property type="entry name" value="Thiaminase-2/PQQC"/>
</dbReference>
<sequence length="223" mass="24158">MTYGRTFPLWRAAAGAAWPAYTGHAFVQGLAEGTLPRPAFLHYLVQDYLFLIQFSRAWALGVTKAATVAEMRHCAATLTALINDETTLHVQLCAREGIDEAQLFAAEERPENMAYTRYVLDAGHSGDFLDLLAALAPCVLGYGEIGARLLARGGGGPYGKWIATYGGAEYQQVCRDVGALIDGAVALRLGETPEATPRWGALCRRFATATRLEVGFWDMGLTP</sequence>
<dbReference type="SUPFAM" id="SSF48613">
    <property type="entry name" value="Heme oxygenase-like"/>
    <property type="match status" value="1"/>
</dbReference>
<keyword evidence="3" id="KW-1185">Reference proteome</keyword>
<dbReference type="PANTHER" id="PTHR43198">
    <property type="entry name" value="BIFUNCTIONAL TH2 PROTEIN"/>
    <property type="match status" value="1"/>
</dbReference>
<accession>A0A844WG20</accession>
<feature type="domain" description="Thiaminase-2/PQQC" evidence="1">
    <location>
        <begin position="16"/>
        <end position="221"/>
    </location>
</feature>
<proteinExistence type="predicted"/>
<evidence type="ECO:0000313" key="3">
    <source>
        <dbReference type="Proteomes" id="UP000443843"/>
    </source>
</evidence>
<gene>
    <name evidence="2" type="ORF">GLS40_11630</name>
</gene>
<organism evidence="2 3">
    <name type="scientific">Pseudooceanicola pacificus</name>
    <dbReference type="NCBI Taxonomy" id="2676438"/>
    <lineage>
        <taxon>Bacteria</taxon>
        <taxon>Pseudomonadati</taxon>
        <taxon>Pseudomonadota</taxon>
        <taxon>Alphaproteobacteria</taxon>
        <taxon>Rhodobacterales</taxon>
        <taxon>Paracoccaceae</taxon>
        <taxon>Pseudooceanicola</taxon>
    </lineage>
</organism>
<dbReference type="RefSeq" id="WP_160382897.1">
    <property type="nucleotide sequence ID" value="NZ_WNXQ01000006.1"/>
</dbReference>